<sequence>MATDLDIIVQRLNELCGDNLWEVGKMVTKTVQELSERKAGHSNGKILQGLVAHPDAHFALTFLRECQAFYKVYPDITSRQLPQSFYLILSTQVHDAEGRKTFEKKALSNGWNLTQLKKAIWDHRLARKQAEKSKYGFDLCVTNLWYFNSADPRFGKSHFKGRIAGQIVANALHYYTRPGDYIIDPFAGSGT</sequence>
<organism evidence="1">
    <name type="scientific">marine sediment metagenome</name>
    <dbReference type="NCBI Taxonomy" id="412755"/>
    <lineage>
        <taxon>unclassified sequences</taxon>
        <taxon>metagenomes</taxon>
        <taxon>ecological metagenomes</taxon>
    </lineage>
</organism>
<protein>
    <recommendedName>
        <fullName evidence="2">DNA methylase N-4/N-6 domain-containing protein</fullName>
    </recommendedName>
</protein>
<dbReference type="Gene3D" id="3.40.50.150">
    <property type="entry name" value="Vaccinia Virus protein VP39"/>
    <property type="match status" value="1"/>
</dbReference>
<dbReference type="EMBL" id="BARV01031941">
    <property type="protein sequence ID" value="GAI43293.1"/>
    <property type="molecule type" value="Genomic_DNA"/>
</dbReference>
<feature type="non-terminal residue" evidence="1">
    <location>
        <position position="191"/>
    </location>
</feature>
<accession>X1NI50</accession>
<name>X1NI50_9ZZZZ</name>
<evidence type="ECO:0008006" key="2">
    <source>
        <dbReference type="Google" id="ProtNLM"/>
    </source>
</evidence>
<gene>
    <name evidence="1" type="ORF">S06H3_50444</name>
</gene>
<dbReference type="InterPro" id="IPR029063">
    <property type="entry name" value="SAM-dependent_MTases_sf"/>
</dbReference>
<dbReference type="SUPFAM" id="SSF53335">
    <property type="entry name" value="S-adenosyl-L-methionine-dependent methyltransferases"/>
    <property type="match status" value="1"/>
</dbReference>
<dbReference type="AlphaFoldDB" id="X1NI50"/>
<proteinExistence type="predicted"/>
<comment type="caution">
    <text evidence="1">The sequence shown here is derived from an EMBL/GenBank/DDBJ whole genome shotgun (WGS) entry which is preliminary data.</text>
</comment>
<evidence type="ECO:0000313" key="1">
    <source>
        <dbReference type="EMBL" id="GAI43293.1"/>
    </source>
</evidence>
<reference evidence="1" key="1">
    <citation type="journal article" date="2014" name="Front. Microbiol.">
        <title>High frequency of phylogenetically diverse reductive dehalogenase-homologous genes in deep subseafloor sedimentary metagenomes.</title>
        <authorList>
            <person name="Kawai M."/>
            <person name="Futagami T."/>
            <person name="Toyoda A."/>
            <person name="Takaki Y."/>
            <person name="Nishi S."/>
            <person name="Hori S."/>
            <person name="Arai W."/>
            <person name="Tsubouchi T."/>
            <person name="Morono Y."/>
            <person name="Uchiyama I."/>
            <person name="Ito T."/>
            <person name="Fujiyama A."/>
            <person name="Inagaki F."/>
            <person name="Takami H."/>
        </authorList>
    </citation>
    <scope>NUCLEOTIDE SEQUENCE</scope>
    <source>
        <strain evidence="1">Expedition CK06-06</strain>
    </source>
</reference>